<dbReference type="InterPro" id="IPR020617">
    <property type="entry name" value="Thiolase_C"/>
</dbReference>
<dbReference type="SUPFAM" id="SSF53901">
    <property type="entry name" value="Thiolase-like"/>
    <property type="match status" value="2"/>
</dbReference>
<dbReference type="PIRSF" id="PIRSF000429">
    <property type="entry name" value="Ac-CoA_Ac_transf"/>
    <property type="match status" value="1"/>
</dbReference>
<dbReference type="Gene3D" id="3.40.47.10">
    <property type="match status" value="2"/>
</dbReference>
<protein>
    <recommendedName>
        <fullName evidence="3">Probable acetyl-CoA acyltransferase</fullName>
        <ecNumber evidence="2">2.3.1.9</ecNumber>
    </recommendedName>
    <alternativeName>
        <fullName evidence="6">Acetoacetyl-CoA thiolase</fullName>
    </alternativeName>
</protein>
<dbReference type="PANTHER" id="PTHR18919">
    <property type="entry name" value="ACETYL-COA C-ACYLTRANSFERASE"/>
    <property type="match status" value="1"/>
</dbReference>
<name>A0A2T4PWY3_9STAP</name>
<evidence type="ECO:0000256" key="5">
    <source>
        <dbReference type="ARBA" id="ARBA00023315"/>
    </source>
</evidence>
<feature type="active site" description="Acyl-thioester intermediate" evidence="7">
    <location>
        <position position="88"/>
    </location>
</feature>
<dbReference type="GO" id="GO:0003985">
    <property type="term" value="F:acetyl-CoA C-acetyltransferase activity"/>
    <property type="evidence" value="ECO:0007669"/>
    <property type="project" value="UniProtKB-EC"/>
</dbReference>
<dbReference type="NCBIfam" id="TIGR01930">
    <property type="entry name" value="AcCoA-C-Actrans"/>
    <property type="match status" value="1"/>
</dbReference>
<organism evidence="11 12">
    <name type="scientific">Mammaliicoccus vitulinus</name>
    <dbReference type="NCBI Taxonomy" id="71237"/>
    <lineage>
        <taxon>Bacteria</taxon>
        <taxon>Bacillati</taxon>
        <taxon>Bacillota</taxon>
        <taxon>Bacilli</taxon>
        <taxon>Bacillales</taxon>
        <taxon>Staphylococcaceae</taxon>
        <taxon>Mammaliicoccus</taxon>
    </lineage>
</organism>
<evidence type="ECO:0000256" key="7">
    <source>
        <dbReference type="PIRSR" id="PIRSR000429-1"/>
    </source>
</evidence>
<feature type="domain" description="Thiolase N-terminal" evidence="9">
    <location>
        <begin position="4"/>
        <end position="252"/>
    </location>
</feature>
<evidence type="ECO:0000259" key="10">
    <source>
        <dbReference type="Pfam" id="PF02803"/>
    </source>
</evidence>
<dbReference type="FunFam" id="3.40.47.10:FF:000010">
    <property type="entry name" value="Acetyl-CoA acetyltransferase (Thiolase)"/>
    <property type="match status" value="1"/>
</dbReference>
<dbReference type="PROSITE" id="PS00098">
    <property type="entry name" value="THIOLASE_1"/>
    <property type="match status" value="1"/>
</dbReference>
<dbReference type="AlphaFoldDB" id="A0A2T4PWY3"/>
<proteinExistence type="inferred from homology"/>
<feature type="active site" description="Proton acceptor" evidence="7">
    <location>
        <position position="338"/>
    </location>
</feature>
<dbReference type="Proteomes" id="UP000241209">
    <property type="component" value="Unassembled WGS sequence"/>
</dbReference>
<dbReference type="InterPro" id="IPR020615">
    <property type="entry name" value="Thiolase_acyl_enz_int_AS"/>
</dbReference>
<evidence type="ECO:0000256" key="1">
    <source>
        <dbReference type="ARBA" id="ARBA00010982"/>
    </source>
</evidence>
<sequence>MNKVVIVSAQRTPVGKFRGKLSNYSAVELGTAALKSAMDQIQLDPNHIQNVIFGNVVQAGTGQNPARQIAVNAGLPYTTPGMTVNEVCGSGLKSIILGKQLIQLGEANVVAVGGVESMTNTPELILKKGDAPVKSFMHDGLTDVFHEIAMGLTAEEIATQYNVSREAQDAFAMNSHLKSDKATKDGKFNLEMVPLEDVNGETMTADELIRPESNMEDLAALKTIFKEDGTVTAGNASALSDGGSALILMNESYAEEHGYTILATLGAHAEIGCDPLYMGYAPFYAVEELLNKTEKTIQDIDLVEMTEAFSAQSIPVKQNLNIPDEKFNIYGGAIALGHPLGSTGSRLVTTLTHALRQENKRTGIATACIGGGLGIALMIEKGAGVQ</sequence>
<evidence type="ECO:0000313" key="11">
    <source>
        <dbReference type="EMBL" id="PTI30947.1"/>
    </source>
</evidence>
<dbReference type="Pfam" id="PF02803">
    <property type="entry name" value="Thiolase_C"/>
    <property type="match status" value="1"/>
</dbReference>
<dbReference type="PANTHER" id="PTHR18919:SF107">
    <property type="entry name" value="ACETYL-COA ACETYLTRANSFERASE, CYTOSOLIC"/>
    <property type="match status" value="1"/>
</dbReference>
<gene>
    <name evidence="11" type="ORF">BU072_01325</name>
</gene>
<keyword evidence="5 8" id="KW-0012">Acyltransferase</keyword>
<dbReference type="InterPro" id="IPR002155">
    <property type="entry name" value="Thiolase"/>
</dbReference>
<evidence type="ECO:0000256" key="8">
    <source>
        <dbReference type="RuleBase" id="RU003557"/>
    </source>
</evidence>
<dbReference type="InterPro" id="IPR020613">
    <property type="entry name" value="Thiolase_CS"/>
</dbReference>
<dbReference type="EMBL" id="PZFK01000002">
    <property type="protein sequence ID" value="PTI30947.1"/>
    <property type="molecule type" value="Genomic_DNA"/>
</dbReference>
<comment type="similarity">
    <text evidence="1 8">Belongs to the thiolase-like superfamily. Thiolase family.</text>
</comment>
<dbReference type="RefSeq" id="WP_107556585.1">
    <property type="nucleotide sequence ID" value="NZ_PZFK01000002.1"/>
</dbReference>
<evidence type="ECO:0000256" key="2">
    <source>
        <dbReference type="ARBA" id="ARBA00012705"/>
    </source>
</evidence>
<dbReference type="Pfam" id="PF00108">
    <property type="entry name" value="Thiolase_N"/>
    <property type="match status" value="1"/>
</dbReference>
<dbReference type="EC" id="2.3.1.9" evidence="2"/>
<dbReference type="InterPro" id="IPR020610">
    <property type="entry name" value="Thiolase_AS"/>
</dbReference>
<feature type="domain" description="Thiolase C-terminal" evidence="10">
    <location>
        <begin position="260"/>
        <end position="381"/>
    </location>
</feature>
<dbReference type="InterPro" id="IPR016039">
    <property type="entry name" value="Thiolase-like"/>
</dbReference>
<evidence type="ECO:0000256" key="6">
    <source>
        <dbReference type="ARBA" id="ARBA00030755"/>
    </source>
</evidence>
<evidence type="ECO:0000256" key="3">
    <source>
        <dbReference type="ARBA" id="ARBA00014048"/>
    </source>
</evidence>
<evidence type="ECO:0000259" key="9">
    <source>
        <dbReference type="Pfam" id="PF00108"/>
    </source>
</evidence>
<comment type="caution">
    <text evidence="11">The sequence shown here is derived from an EMBL/GenBank/DDBJ whole genome shotgun (WGS) entry which is preliminary data.</text>
</comment>
<accession>A0A2T4PWY3</accession>
<dbReference type="InterPro" id="IPR020616">
    <property type="entry name" value="Thiolase_N"/>
</dbReference>
<keyword evidence="4 8" id="KW-0808">Transferase</keyword>
<dbReference type="STRING" id="1167632.GCA_000286335_02186"/>
<dbReference type="PROSITE" id="PS00099">
    <property type="entry name" value="THIOLASE_3"/>
    <property type="match status" value="1"/>
</dbReference>
<dbReference type="PROSITE" id="PS00737">
    <property type="entry name" value="THIOLASE_2"/>
    <property type="match status" value="1"/>
</dbReference>
<dbReference type="CDD" id="cd00751">
    <property type="entry name" value="thiolase"/>
    <property type="match status" value="1"/>
</dbReference>
<evidence type="ECO:0000313" key="12">
    <source>
        <dbReference type="Proteomes" id="UP000241209"/>
    </source>
</evidence>
<evidence type="ECO:0000256" key="4">
    <source>
        <dbReference type="ARBA" id="ARBA00022679"/>
    </source>
</evidence>
<reference evidence="11 12" key="1">
    <citation type="journal article" date="2016" name="Front. Microbiol.">
        <title>Comprehensive Phylogenetic Analysis of Bovine Non-aureus Staphylococci Species Based on Whole-Genome Sequencing.</title>
        <authorList>
            <person name="Naushad S."/>
            <person name="Barkema H.W."/>
            <person name="Luby C."/>
            <person name="Condas L.A."/>
            <person name="Nobrega D.B."/>
            <person name="Carson D.A."/>
            <person name="De Buck J."/>
        </authorList>
    </citation>
    <scope>NUCLEOTIDE SEQUENCE [LARGE SCALE GENOMIC DNA]</scope>
    <source>
        <strain evidence="11 12">SNUC 2204</strain>
    </source>
</reference>
<feature type="active site" description="Proton acceptor" evidence="7">
    <location>
        <position position="368"/>
    </location>
</feature>